<dbReference type="EMBL" id="JBEPLJ010000002">
    <property type="protein sequence ID" value="MET3584697.1"/>
    <property type="molecule type" value="Genomic_DNA"/>
</dbReference>
<protein>
    <recommendedName>
        <fullName evidence="3">DUF4160 domain-containing protein</fullName>
    </recommendedName>
</protein>
<organism evidence="1 2">
    <name type="scientific">Pseudorhizobium tarimense</name>
    <dbReference type="NCBI Taxonomy" id="1079109"/>
    <lineage>
        <taxon>Bacteria</taxon>
        <taxon>Pseudomonadati</taxon>
        <taxon>Pseudomonadota</taxon>
        <taxon>Alphaproteobacteria</taxon>
        <taxon>Hyphomicrobiales</taxon>
        <taxon>Rhizobiaceae</taxon>
        <taxon>Rhizobium/Agrobacterium group</taxon>
        <taxon>Pseudorhizobium</taxon>
    </lineage>
</organism>
<dbReference type="InterPro" id="IPR025427">
    <property type="entry name" value="DUF4160"/>
</dbReference>
<dbReference type="Proteomes" id="UP001549031">
    <property type="component" value="Unassembled WGS sequence"/>
</dbReference>
<evidence type="ECO:0000313" key="1">
    <source>
        <dbReference type="EMBL" id="MET3584697.1"/>
    </source>
</evidence>
<dbReference type="RefSeq" id="WP_247242438.1">
    <property type="nucleotide sequence ID" value="NZ_JALJRA010000002.1"/>
</dbReference>
<evidence type="ECO:0008006" key="3">
    <source>
        <dbReference type="Google" id="ProtNLM"/>
    </source>
</evidence>
<dbReference type="Pfam" id="PF13711">
    <property type="entry name" value="DUF4160"/>
    <property type="match status" value="1"/>
</dbReference>
<proteinExistence type="predicted"/>
<sequence>MPVILRWRGHRFLFYSMEIGEPPYVHVLKDAKQLKVWLADLSVARSTGFAQHEVNDILRVVAENRQKFLEAWNDYFGHR</sequence>
<name>A0ABV2H2C2_9HYPH</name>
<gene>
    <name evidence="1" type="ORF">ABID21_000792</name>
</gene>
<evidence type="ECO:0000313" key="2">
    <source>
        <dbReference type="Proteomes" id="UP001549031"/>
    </source>
</evidence>
<accession>A0ABV2H2C2</accession>
<comment type="caution">
    <text evidence="1">The sequence shown here is derived from an EMBL/GenBank/DDBJ whole genome shotgun (WGS) entry which is preliminary data.</text>
</comment>
<keyword evidence="2" id="KW-1185">Reference proteome</keyword>
<reference evidence="1 2" key="1">
    <citation type="submission" date="2024-06" db="EMBL/GenBank/DDBJ databases">
        <title>Genomic Encyclopedia of Type Strains, Phase IV (KMG-IV): sequencing the most valuable type-strain genomes for metagenomic binning, comparative biology and taxonomic classification.</title>
        <authorList>
            <person name="Goeker M."/>
        </authorList>
    </citation>
    <scope>NUCLEOTIDE SEQUENCE [LARGE SCALE GENOMIC DNA]</scope>
    <source>
        <strain evidence="1 2">DSM 105042</strain>
    </source>
</reference>